<keyword evidence="2" id="KW-1185">Reference proteome</keyword>
<dbReference type="EMBL" id="STGV01000005">
    <property type="protein sequence ID" value="THV21523.1"/>
    <property type="molecule type" value="Genomic_DNA"/>
</dbReference>
<dbReference type="Proteomes" id="UP000308828">
    <property type="component" value="Unassembled WGS sequence"/>
</dbReference>
<evidence type="ECO:0008006" key="3">
    <source>
        <dbReference type="Google" id="ProtNLM"/>
    </source>
</evidence>
<comment type="caution">
    <text evidence="1">The sequence shown here is derived from an EMBL/GenBank/DDBJ whole genome shotgun (WGS) entry which is preliminary data.</text>
</comment>
<proteinExistence type="predicted"/>
<dbReference type="RefSeq" id="WP_136599570.1">
    <property type="nucleotide sequence ID" value="NZ_STGV01000005.1"/>
</dbReference>
<protein>
    <recommendedName>
        <fullName evidence="3">CopG family transcriptional regulator</fullName>
    </recommendedName>
</protein>
<dbReference type="AlphaFoldDB" id="A0A4S8NV60"/>
<organism evidence="1 2">
    <name type="scientific">Peteryoungia ipomoeae</name>
    <dbReference type="NCBI Taxonomy" id="1210932"/>
    <lineage>
        <taxon>Bacteria</taxon>
        <taxon>Pseudomonadati</taxon>
        <taxon>Pseudomonadota</taxon>
        <taxon>Alphaproteobacteria</taxon>
        <taxon>Hyphomicrobiales</taxon>
        <taxon>Rhizobiaceae</taxon>
        <taxon>Peteryoungia</taxon>
    </lineage>
</organism>
<evidence type="ECO:0000313" key="2">
    <source>
        <dbReference type="Proteomes" id="UP000308828"/>
    </source>
</evidence>
<accession>A0A4S8NV60</accession>
<reference evidence="1 2" key="1">
    <citation type="submission" date="2019-04" db="EMBL/GenBank/DDBJ databases">
        <title>Genome sequence of strain shin9-1.</title>
        <authorList>
            <person name="Gao J."/>
            <person name="Sun J."/>
        </authorList>
    </citation>
    <scope>NUCLEOTIDE SEQUENCE [LARGE SCALE GENOMIC DNA]</scope>
    <source>
        <strain evidence="2">shin9-1</strain>
    </source>
</reference>
<name>A0A4S8NV60_9HYPH</name>
<dbReference type="OrthoDB" id="5298181at2"/>
<evidence type="ECO:0000313" key="1">
    <source>
        <dbReference type="EMBL" id="THV21523.1"/>
    </source>
</evidence>
<sequence length="80" mass="9141">MTRLRQSARDSQLEEREVVEMAVAEYLDRQEMELAVVKNGLRPDAGRGLISHEAMKAWLESWGEDDELVPPQPDHARSLP</sequence>
<gene>
    <name evidence="1" type="ORF">FAA97_16050</name>
</gene>